<protein>
    <recommendedName>
        <fullName evidence="3">Retrotransposon gag domain-containing protein</fullName>
    </recommendedName>
</protein>
<keyword evidence="5" id="KW-1185">Reference proteome</keyword>
<reference evidence="4 5" key="2">
    <citation type="journal article" date="2017" name="Genome Biol.">
        <title>New reference genome sequences of hot pepper reveal the massive evolution of plant disease-resistance genes by retroduplication.</title>
        <authorList>
            <person name="Kim S."/>
            <person name="Park J."/>
            <person name="Yeom S.I."/>
            <person name="Kim Y.M."/>
            <person name="Seo E."/>
            <person name="Kim K.T."/>
            <person name="Kim M.S."/>
            <person name="Lee J.M."/>
            <person name="Cheong K."/>
            <person name="Shin H.S."/>
            <person name="Kim S.B."/>
            <person name="Han K."/>
            <person name="Lee J."/>
            <person name="Park M."/>
            <person name="Lee H.A."/>
            <person name="Lee H.Y."/>
            <person name="Lee Y."/>
            <person name="Oh S."/>
            <person name="Lee J.H."/>
            <person name="Choi E."/>
            <person name="Choi E."/>
            <person name="Lee S.E."/>
            <person name="Jeon J."/>
            <person name="Kim H."/>
            <person name="Choi G."/>
            <person name="Song H."/>
            <person name="Lee J."/>
            <person name="Lee S.C."/>
            <person name="Kwon J.K."/>
            <person name="Lee H.Y."/>
            <person name="Koo N."/>
            <person name="Hong Y."/>
            <person name="Kim R.W."/>
            <person name="Kang W.H."/>
            <person name="Huh J.H."/>
            <person name="Kang B.C."/>
            <person name="Yang T.J."/>
            <person name="Lee Y.H."/>
            <person name="Bennetzen J.L."/>
            <person name="Choi D."/>
        </authorList>
    </citation>
    <scope>NUCLEOTIDE SEQUENCE [LARGE SCALE GENOMIC DNA]</scope>
    <source>
        <strain evidence="5">cv. CM334</strain>
    </source>
</reference>
<dbReference type="Gramene" id="PHT61254">
    <property type="protein sequence ID" value="PHT61254"/>
    <property type="gene ID" value="T459_34896"/>
</dbReference>
<dbReference type="EMBL" id="AYRZ02000197">
    <property type="protein sequence ID" value="PHT61254.1"/>
    <property type="molecule type" value="Genomic_DNA"/>
</dbReference>
<dbReference type="Pfam" id="PF00560">
    <property type="entry name" value="LRR_1"/>
    <property type="match status" value="1"/>
</dbReference>
<organism evidence="4 5">
    <name type="scientific">Capsicum annuum</name>
    <name type="common">Capsicum pepper</name>
    <dbReference type="NCBI Taxonomy" id="4072"/>
    <lineage>
        <taxon>Eukaryota</taxon>
        <taxon>Viridiplantae</taxon>
        <taxon>Streptophyta</taxon>
        <taxon>Embryophyta</taxon>
        <taxon>Tracheophyta</taxon>
        <taxon>Spermatophyta</taxon>
        <taxon>Magnoliopsida</taxon>
        <taxon>eudicotyledons</taxon>
        <taxon>Gunneridae</taxon>
        <taxon>Pentapetalae</taxon>
        <taxon>asterids</taxon>
        <taxon>lamiids</taxon>
        <taxon>Solanales</taxon>
        <taxon>Solanaceae</taxon>
        <taxon>Solanoideae</taxon>
        <taxon>Capsiceae</taxon>
        <taxon>Capsicum</taxon>
    </lineage>
</organism>
<dbReference type="AlphaFoldDB" id="A0A2G2XUQ4"/>
<dbReference type="InterPro" id="IPR005162">
    <property type="entry name" value="Retrotrans_gag_dom"/>
</dbReference>
<accession>A0A2G2XUQ4</accession>
<feature type="domain" description="Retrotransposon gag" evidence="3">
    <location>
        <begin position="427"/>
        <end position="515"/>
    </location>
</feature>
<sequence length="620" mass="69943">MKSSLFPSIVNLARNKLQGPISTQLKNVNVIDLSLNNFIGSIPTQIGEISAIWSISLFGNKIHGPVLESFCQSTNVLQVLDLSNNSLYGTIPRSLGNCKSLIYLNLGQNKLTGSVPKKLELITSLCYLDLNGDQFEGSFPVVLEKFQEMKILKLVGNRFEGRITKFIGDLHHLRILVLASNSFNESIPERVMKLENLQFISLSRNKLSGPIPENLEGLKKMTKTQNQTTILGYYYSLKFTGALLEIVTKGQTRFLVSVYSYNTGFDVSSNALTVFTVPLHFYLLKIHSATFGIIATILSSVGIMSDEMKEIKEILCESIHGIQKGDQGKGNSISEGAEIYTPSGNPMIWSTSVSTGNPPGFQHQLAIIMVFKIPNNSKLHHHNGSLTCLTKVEFPHFDGTNLRTWMYKADQFFAYDDTPVVQKVREATLHFDDIAIEWHLFYLKSRLYLQFPTWEEYIYVLMDRFGGEYEDPMAEFKLVKQHGTVKEYMKECDRIMARLNILPEHAISGFITGLKMDIGFVLKSYRPFTLPHAYQLARNIESQFQAQVRVSRNHMTSDGGSFKKGGYSATLARIMGSKKKPAISFNKERSKRMTQAEISEKRQKGYVFSVIKSSYLVTNV</sequence>
<dbReference type="PANTHER" id="PTHR48004">
    <property type="entry name" value="OS01G0149700 PROTEIN"/>
    <property type="match status" value="1"/>
</dbReference>
<comment type="caution">
    <text evidence="4">The sequence shown here is derived from an EMBL/GenBank/DDBJ whole genome shotgun (WGS) entry which is preliminary data.</text>
</comment>
<evidence type="ECO:0000313" key="5">
    <source>
        <dbReference type="Proteomes" id="UP000222542"/>
    </source>
</evidence>
<dbReference type="Pfam" id="PF13855">
    <property type="entry name" value="LRR_8"/>
    <property type="match status" value="1"/>
</dbReference>
<name>A0A2G2XUQ4_CAPAN</name>
<dbReference type="Proteomes" id="UP000222542">
    <property type="component" value="Unassembled WGS sequence"/>
</dbReference>
<dbReference type="InterPro" id="IPR001611">
    <property type="entry name" value="Leu-rich_rpt"/>
</dbReference>
<reference evidence="4 5" key="1">
    <citation type="journal article" date="2014" name="Nat. Genet.">
        <title>Genome sequence of the hot pepper provides insights into the evolution of pungency in Capsicum species.</title>
        <authorList>
            <person name="Kim S."/>
            <person name="Park M."/>
            <person name="Yeom S.I."/>
            <person name="Kim Y.M."/>
            <person name="Lee J.M."/>
            <person name="Lee H.A."/>
            <person name="Seo E."/>
            <person name="Choi J."/>
            <person name="Cheong K."/>
            <person name="Kim K.T."/>
            <person name="Jung K."/>
            <person name="Lee G.W."/>
            <person name="Oh S.K."/>
            <person name="Bae C."/>
            <person name="Kim S.B."/>
            <person name="Lee H.Y."/>
            <person name="Kim S.Y."/>
            <person name="Kim M.S."/>
            <person name="Kang B.C."/>
            <person name="Jo Y.D."/>
            <person name="Yang H.B."/>
            <person name="Jeong H.J."/>
            <person name="Kang W.H."/>
            <person name="Kwon J.K."/>
            <person name="Shin C."/>
            <person name="Lim J.Y."/>
            <person name="Park J.H."/>
            <person name="Huh J.H."/>
            <person name="Kim J.S."/>
            <person name="Kim B.D."/>
            <person name="Cohen O."/>
            <person name="Paran I."/>
            <person name="Suh M.C."/>
            <person name="Lee S.B."/>
            <person name="Kim Y.K."/>
            <person name="Shin Y."/>
            <person name="Noh S.J."/>
            <person name="Park J."/>
            <person name="Seo Y.S."/>
            <person name="Kwon S.Y."/>
            <person name="Kim H.A."/>
            <person name="Park J.M."/>
            <person name="Kim H.J."/>
            <person name="Choi S.B."/>
            <person name="Bosland P.W."/>
            <person name="Reeves G."/>
            <person name="Jo S.H."/>
            <person name="Lee B.W."/>
            <person name="Cho H.T."/>
            <person name="Choi H.S."/>
            <person name="Lee M.S."/>
            <person name="Yu Y."/>
            <person name="Do Choi Y."/>
            <person name="Park B.S."/>
            <person name="van Deynze A."/>
            <person name="Ashrafi H."/>
            <person name="Hill T."/>
            <person name="Kim W.T."/>
            <person name="Pai H.S."/>
            <person name="Ahn H.K."/>
            <person name="Yeam I."/>
            <person name="Giovannoni J.J."/>
            <person name="Rose J.K."/>
            <person name="Sorensen I."/>
            <person name="Lee S.J."/>
            <person name="Kim R.W."/>
            <person name="Choi I.Y."/>
            <person name="Choi B.S."/>
            <person name="Lim J.S."/>
            <person name="Lee Y.H."/>
            <person name="Choi D."/>
        </authorList>
    </citation>
    <scope>NUCLEOTIDE SEQUENCE [LARGE SCALE GENOMIC DNA]</scope>
    <source>
        <strain evidence="5">cv. CM334</strain>
    </source>
</reference>
<proteinExistence type="predicted"/>
<dbReference type="PANTHER" id="PTHR48004:SF59">
    <property type="entry name" value="LEUCINE-RICH REPEAT-CONTAINING N-TERMINAL PLANT-TYPE DOMAIN-CONTAINING PROTEIN"/>
    <property type="match status" value="1"/>
</dbReference>
<keyword evidence="1" id="KW-0433">Leucine-rich repeat</keyword>
<dbReference type="Pfam" id="PF03732">
    <property type="entry name" value="Retrotrans_gag"/>
    <property type="match status" value="1"/>
</dbReference>
<dbReference type="Gene3D" id="3.80.10.10">
    <property type="entry name" value="Ribonuclease Inhibitor"/>
    <property type="match status" value="1"/>
</dbReference>
<evidence type="ECO:0000259" key="3">
    <source>
        <dbReference type="Pfam" id="PF03732"/>
    </source>
</evidence>
<keyword evidence="2" id="KW-0677">Repeat</keyword>
<dbReference type="InterPro" id="IPR052941">
    <property type="entry name" value="StomDev_PlantInt_Reg"/>
</dbReference>
<evidence type="ECO:0000256" key="2">
    <source>
        <dbReference type="ARBA" id="ARBA00022737"/>
    </source>
</evidence>
<gene>
    <name evidence="4" type="ORF">T459_34896</name>
</gene>
<evidence type="ECO:0000313" key="4">
    <source>
        <dbReference type="EMBL" id="PHT61254.1"/>
    </source>
</evidence>
<dbReference type="FunFam" id="3.80.10.10:FF:000383">
    <property type="entry name" value="Leucine-rich repeat receptor protein kinase EMS1"/>
    <property type="match status" value="1"/>
</dbReference>
<evidence type="ECO:0000256" key="1">
    <source>
        <dbReference type="ARBA" id="ARBA00022614"/>
    </source>
</evidence>
<dbReference type="InterPro" id="IPR032675">
    <property type="entry name" value="LRR_dom_sf"/>
</dbReference>
<dbReference type="SUPFAM" id="SSF52058">
    <property type="entry name" value="L domain-like"/>
    <property type="match status" value="1"/>
</dbReference>